<dbReference type="EMBL" id="JAWDKC010000019">
    <property type="protein sequence ID" value="MDV0445527.1"/>
    <property type="molecule type" value="Genomic_DNA"/>
</dbReference>
<dbReference type="RefSeq" id="WP_318785950.1">
    <property type="nucleotide sequence ID" value="NZ_JAWDKC010000019.1"/>
</dbReference>
<reference evidence="3 4" key="1">
    <citation type="submission" date="2023-06" db="EMBL/GenBank/DDBJ databases">
        <title>Genome sequence of Methanimicrococcus sp. At1.</title>
        <authorList>
            <person name="Protasov E."/>
            <person name="Platt K."/>
            <person name="Poehlein A."/>
            <person name="Daniel R."/>
            <person name="Brune A."/>
        </authorList>
    </citation>
    <scope>NUCLEOTIDE SEQUENCE [LARGE SCALE GENOMIC DNA]</scope>
    <source>
        <strain evidence="3 4">At1</strain>
    </source>
</reference>
<feature type="region of interest" description="Disordered" evidence="1">
    <location>
        <begin position="80"/>
        <end position="117"/>
    </location>
</feature>
<evidence type="ECO:0000256" key="2">
    <source>
        <dbReference type="SAM" id="Phobius"/>
    </source>
</evidence>
<keyword evidence="2" id="KW-0812">Transmembrane</keyword>
<evidence type="ECO:0000313" key="4">
    <source>
        <dbReference type="Proteomes" id="UP001272052"/>
    </source>
</evidence>
<protein>
    <submittedName>
        <fullName evidence="3">Uncharacterized protein</fullName>
    </submittedName>
</protein>
<keyword evidence="2" id="KW-1133">Transmembrane helix</keyword>
<name>A0ABU3VQ35_9EURY</name>
<proteinExistence type="predicted"/>
<feature type="transmembrane region" description="Helical" evidence="2">
    <location>
        <begin position="12"/>
        <end position="30"/>
    </location>
</feature>
<gene>
    <name evidence="3" type="ORF">MmiAt1_11100</name>
</gene>
<organism evidence="3 4">
    <name type="scientific">Methanimicrococcus hacksteinii</name>
    <dbReference type="NCBI Taxonomy" id="3028293"/>
    <lineage>
        <taxon>Archaea</taxon>
        <taxon>Methanobacteriati</taxon>
        <taxon>Methanobacteriota</taxon>
        <taxon>Stenosarchaea group</taxon>
        <taxon>Methanomicrobia</taxon>
        <taxon>Methanosarcinales</taxon>
        <taxon>Methanosarcinaceae</taxon>
        <taxon>Methanimicrococcus</taxon>
    </lineage>
</organism>
<keyword evidence="2" id="KW-0472">Membrane</keyword>
<comment type="caution">
    <text evidence="3">The sequence shown here is derived from an EMBL/GenBank/DDBJ whole genome shotgun (WGS) entry which is preliminary data.</text>
</comment>
<feature type="compositionally biased region" description="Acidic residues" evidence="1">
    <location>
        <begin position="89"/>
        <end position="111"/>
    </location>
</feature>
<evidence type="ECO:0000256" key="1">
    <source>
        <dbReference type="SAM" id="MobiDB-lite"/>
    </source>
</evidence>
<feature type="transmembrane region" description="Helical" evidence="2">
    <location>
        <begin position="42"/>
        <end position="61"/>
    </location>
</feature>
<evidence type="ECO:0000313" key="3">
    <source>
        <dbReference type="EMBL" id="MDV0445527.1"/>
    </source>
</evidence>
<keyword evidence="4" id="KW-1185">Reference proteome</keyword>
<accession>A0ABU3VQ35</accession>
<dbReference type="Proteomes" id="UP001272052">
    <property type="component" value="Unassembled WGS sequence"/>
</dbReference>
<sequence length="117" mass="13213">MIIDNKKLLPAFLLATLGFILAAWSIYIILSSNSYSFSDLKSPIVFIIAGILLIVFAVWHVKGKEYSDIEYDEGEDLGIEWDESKEGDVESEEDVEDDDVESEGDDIENVEFENNTK</sequence>